<feature type="compositionally biased region" description="Basic residues" evidence="1">
    <location>
        <begin position="545"/>
        <end position="575"/>
    </location>
</feature>
<dbReference type="AlphaFoldDB" id="A0A8J2K5T2"/>
<feature type="chain" id="PRO_5035248870" evidence="2">
    <location>
        <begin position="24"/>
        <end position="575"/>
    </location>
</feature>
<organism evidence="3 4">
    <name type="scientific">Allacma fusca</name>
    <dbReference type="NCBI Taxonomy" id="39272"/>
    <lineage>
        <taxon>Eukaryota</taxon>
        <taxon>Metazoa</taxon>
        <taxon>Ecdysozoa</taxon>
        <taxon>Arthropoda</taxon>
        <taxon>Hexapoda</taxon>
        <taxon>Collembola</taxon>
        <taxon>Symphypleona</taxon>
        <taxon>Sminthuridae</taxon>
        <taxon>Allacma</taxon>
    </lineage>
</organism>
<evidence type="ECO:0000256" key="1">
    <source>
        <dbReference type="SAM" id="MobiDB-lite"/>
    </source>
</evidence>
<dbReference type="Proteomes" id="UP000708208">
    <property type="component" value="Unassembled WGS sequence"/>
</dbReference>
<feature type="compositionally biased region" description="Basic residues" evidence="1">
    <location>
        <begin position="355"/>
        <end position="365"/>
    </location>
</feature>
<feature type="compositionally biased region" description="Acidic residues" evidence="1">
    <location>
        <begin position="141"/>
        <end position="151"/>
    </location>
</feature>
<feature type="compositionally biased region" description="Basic and acidic residues" evidence="1">
    <location>
        <begin position="215"/>
        <end position="242"/>
    </location>
</feature>
<comment type="caution">
    <text evidence="3">The sequence shown here is derived from an EMBL/GenBank/DDBJ whole genome shotgun (WGS) entry which is preliminary data.</text>
</comment>
<gene>
    <name evidence="3" type="ORF">AFUS01_LOCUS9894</name>
</gene>
<feature type="region of interest" description="Disordered" evidence="1">
    <location>
        <begin position="301"/>
        <end position="420"/>
    </location>
</feature>
<feature type="compositionally biased region" description="Polar residues" evidence="1">
    <location>
        <begin position="166"/>
        <end position="176"/>
    </location>
</feature>
<keyword evidence="2" id="KW-0732">Signal</keyword>
<accession>A0A8J2K5T2</accession>
<proteinExistence type="predicted"/>
<feature type="region of interest" description="Disordered" evidence="1">
    <location>
        <begin position="141"/>
        <end position="265"/>
    </location>
</feature>
<sequence length="575" mass="63957">MKAGIVLFLCLVSSHVLLVCSTAETTASTDDGSITTPKSINADHSVSDVQQDPNLLVEEASNSLDNKNVKIAGVFLNFTRELVNYTNTAFGKNKHTSDETEQEEDVRIQDLLRGILADEFGSEEDDINDDSDSEEIDVFHDESEEFEDDNESPSSSTVGSVEASSRPNPTDSTDIPNNLEADSDNADAQDEQHSDNEDDDKLDSNTEEVDTEEVVSERTSRADTVETTESGEREGRSRERKTSRPGNKQKKNKHGQKKKGKTDAAKYNRYVDAVFKRMNTLIRNKRMDPLRVNLYAGNTHANNKVAAKLRKTGSRGPSRNNGKRGKPGKRRTSTGRFNPKITRRRTVPRTETKGKTQHQRPHHRARREESSKLDNKMRPSSIESIANKTVAAAATSEESLNASSESKEMKPNQEGRPTRGVLHGLSTLRRTGPVKVVRRGQNTRIVRTKFLLGPVALEILSKKSNFTKTNSPSATATARSLKGVLEIRLKNSGPTRIRRLRVFPPSNVRVEGESNGMKKQGYRKITPVAARRLMSVANQVVRQSDRHRTKPSKKKGVKKQAGRKGQPKNNRKSGK</sequence>
<dbReference type="OrthoDB" id="6381952at2759"/>
<feature type="compositionally biased region" description="Basic residues" evidence="1">
    <location>
        <begin position="243"/>
        <end position="260"/>
    </location>
</feature>
<feature type="compositionally biased region" description="Low complexity" evidence="1">
    <location>
        <begin position="152"/>
        <end position="165"/>
    </location>
</feature>
<keyword evidence="4" id="KW-1185">Reference proteome</keyword>
<feature type="region of interest" description="Disordered" evidence="1">
    <location>
        <begin position="27"/>
        <end position="47"/>
    </location>
</feature>
<feature type="compositionally biased region" description="Basic residues" evidence="1">
    <location>
        <begin position="321"/>
        <end position="333"/>
    </location>
</feature>
<evidence type="ECO:0000313" key="4">
    <source>
        <dbReference type="Proteomes" id="UP000708208"/>
    </source>
</evidence>
<evidence type="ECO:0000313" key="3">
    <source>
        <dbReference type="EMBL" id="CAG7720624.1"/>
    </source>
</evidence>
<dbReference type="EMBL" id="CAJVCH010072211">
    <property type="protein sequence ID" value="CAG7720624.1"/>
    <property type="molecule type" value="Genomic_DNA"/>
</dbReference>
<feature type="compositionally biased region" description="Basic and acidic residues" evidence="1">
    <location>
        <begin position="366"/>
        <end position="377"/>
    </location>
</feature>
<feature type="compositionally biased region" description="Basic and acidic residues" evidence="1">
    <location>
        <begin position="405"/>
        <end position="417"/>
    </location>
</feature>
<feature type="signal peptide" evidence="2">
    <location>
        <begin position="1"/>
        <end position="23"/>
    </location>
</feature>
<name>A0A8J2K5T2_9HEXA</name>
<feature type="region of interest" description="Disordered" evidence="1">
    <location>
        <begin position="537"/>
        <end position="575"/>
    </location>
</feature>
<evidence type="ECO:0000256" key="2">
    <source>
        <dbReference type="SAM" id="SignalP"/>
    </source>
</evidence>
<protein>
    <submittedName>
        <fullName evidence="3">Uncharacterized protein</fullName>
    </submittedName>
</protein>
<reference evidence="3" key="1">
    <citation type="submission" date="2021-06" db="EMBL/GenBank/DDBJ databases">
        <authorList>
            <person name="Hodson N. C."/>
            <person name="Mongue J. A."/>
            <person name="Jaron S. K."/>
        </authorList>
    </citation>
    <scope>NUCLEOTIDE SEQUENCE</scope>
</reference>
<feature type="compositionally biased region" description="Acidic residues" evidence="1">
    <location>
        <begin position="196"/>
        <end position="214"/>
    </location>
</feature>